<dbReference type="EMBL" id="BARW01036284">
    <property type="protein sequence ID" value="GAJ25064.1"/>
    <property type="molecule type" value="Genomic_DNA"/>
</dbReference>
<proteinExistence type="predicted"/>
<evidence type="ECO:0000313" key="1">
    <source>
        <dbReference type="EMBL" id="GAJ25064.1"/>
    </source>
</evidence>
<organism evidence="1">
    <name type="scientific">marine sediment metagenome</name>
    <dbReference type="NCBI Taxonomy" id="412755"/>
    <lineage>
        <taxon>unclassified sequences</taxon>
        <taxon>metagenomes</taxon>
        <taxon>ecological metagenomes</taxon>
    </lineage>
</organism>
<sequence length="124" mass="13661">MKKIKIYTGAITLVIVGLMITSAVSISAELSEEETSLVRELDLTAGYLTAQATKITMTEKKSDNVASIGDGSTIIYDTEFDDYHPTVAGDTSGRFFAGFELTMDEIDYFPDFWYSLDGGTTWDE</sequence>
<reference evidence="1" key="1">
    <citation type="journal article" date="2014" name="Front. Microbiol.">
        <title>High frequency of phylogenetically diverse reductive dehalogenase-homologous genes in deep subseafloor sedimentary metagenomes.</title>
        <authorList>
            <person name="Kawai M."/>
            <person name="Futagami T."/>
            <person name="Toyoda A."/>
            <person name="Takaki Y."/>
            <person name="Nishi S."/>
            <person name="Hori S."/>
            <person name="Arai W."/>
            <person name="Tsubouchi T."/>
            <person name="Morono Y."/>
            <person name="Uchiyama I."/>
            <person name="Ito T."/>
            <person name="Fujiyama A."/>
            <person name="Inagaki F."/>
            <person name="Takami H."/>
        </authorList>
    </citation>
    <scope>NUCLEOTIDE SEQUENCE</scope>
    <source>
        <strain evidence="1">Expedition CK06-06</strain>
    </source>
</reference>
<comment type="caution">
    <text evidence="1">The sequence shown here is derived from an EMBL/GenBank/DDBJ whole genome shotgun (WGS) entry which is preliminary data.</text>
</comment>
<dbReference type="AlphaFoldDB" id="X1V5S1"/>
<feature type="non-terminal residue" evidence="1">
    <location>
        <position position="124"/>
    </location>
</feature>
<accession>X1V5S1</accession>
<gene>
    <name evidence="1" type="ORF">S12H4_56362</name>
</gene>
<name>X1V5S1_9ZZZZ</name>
<protein>
    <submittedName>
        <fullName evidence="1">Uncharacterized protein</fullName>
    </submittedName>
</protein>